<dbReference type="GO" id="GO:0019878">
    <property type="term" value="P:lysine biosynthetic process via aminoadipic acid"/>
    <property type="evidence" value="ECO:0007669"/>
    <property type="project" value="UniProtKB-UniRule"/>
</dbReference>
<comment type="function">
    <text evidence="7">Involved in both the arginine and lysine biosynthetic pathways.</text>
</comment>
<dbReference type="SMART" id="SM00859">
    <property type="entry name" value="Semialdhyde_dh"/>
    <property type="match status" value="1"/>
</dbReference>
<dbReference type="GO" id="GO:0042450">
    <property type="term" value="P:L-arginine biosynthetic process via ornithine"/>
    <property type="evidence" value="ECO:0007669"/>
    <property type="project" value="UniProtKB-UniRule"/>
</dbReference>
<dbReference type="InterPro" id="IPR058924">
    <property type="entry name" value="AGPR_dimerisation_dom"/>
</dbReference>
<reference evidence="9" key="1">
    <citation type="submission" date="2021-02" db="EMBL/GenBank/DDBJ databases">
        <authorList>
            <person name="Han P."/>
        </authorList>
    </citation>
    <scope>NUCLEOTIDE SEQUENCE</scope>
    <source>
        <strain evidence="9">Candidatus Nitrosotenuis uzonensis 5A</strain>
    </source>
</reference>
<dbReference type="GO" id="GO:0070401">
    <property type="term" value="F:NADP+ binding"/>
    <property type="evidence" value="ECO:0007669"/>
    <property type="project" value="InterPro"/>
</dbReference>
<dbReference type="Proteomes" id="UP000655759">
    <property type="component" value="Unassembled WGS sequence"/>
</dbReference>
<comment type="catalytic activity">
    <reaction evidence="7">
        <text>[amino-group carrier protein]-C-terminal-gamma-(L-glutamyl-5-semialdehyde)-L-glutamate + phosphate + NADP(+) = [amino-group carrier protein]-C-terminal-gamma-(5-phospho-L-glutamyl)-L-glutamate + NADPH + H(+)</text>
        <dbReference type="Rhea" id="RHEA:52668"/>
        <dbReference type="Rhea" id="RHEA-COMP:13313"/>
        <dbReference type="Rhea" id="RHEA-COMP:13327"/>
        <dbReference type="ChEBI" id="CHEBI:15378"/>
        <dbReference type="ChEBI" id="CHEBI:43474"/>
        <dbReference type="ChEBI" id="CHEBI:57783"/>
        <dbReference type="ChEBI" id="CHEBI:58349"/>
        <dbReference type="ChEBI" id="CHEBI:136717"/>
        <dbReference type="ChEBI" id="CHEBI:136761"/>
        <dbReference type="EC" id="1.2.1.106"/>
    </reaction>
</comment>
<dbReference type="CDD" id="cd23939">
    <property type="entry name" value="AGPR_1_C_LysY"/>
    <property type="match status" value="1"/>
</dbReference>
<comment type="similarity">
    <text evidence="7">Belongs to the NAGSA dehydrogenase family. Type 1 subfamily. LysY sub-subfamily.</text>
</comment>
<dbReference type="SUPFAM" id="SSF51735">
    <property type="entry name" value="NAD(P)-binding Rossmann-fold domains"/>
    <property type="match status" value="1"/>
</dbReference>
<dbReference type="GO" id="GO:0051287">
    <property type="term" value="F:NAD binding"/>
    <property type="evidence" value="ECO:0007669"/>
    <property type="project" value="InterPro"/>
</dbReference>
<evidence type="ECO:0000259" key="8">
    <source>
        <dbReference type="SMART" id="SM00859"/>
    </source>
</evidence>
<dbReference type="SUPFAM" id="SSF55347">
    <property type="entry name" value="Glyceraldehyde-3-phosphate dehydrogenase-like, C-terminal domain"/>
    <property type="match status" value="1"/>
</dbReference>
<dbReference type="NCBIfam" id="TIGR01850">
    <property type="entry name" value="argC"/>
    <property type="match status" value="1"/>
</dbReference>
<dbReference type="InterPro" id="IPR036291">
    <property type="entry name" value="NAD(P)-bd_dom_sf"/>
</dbReference>
<evidence type="ECO:0000256" key="1">
    <source>
        <dbReference type="ARBA" id="ARBA00022490"/>
    </source>
</evidence>
<dbReference type="PANTHER" id="PTHR32338:SF11">
    <property type="entry name" value="[LYSW]-L-2-AMINOADIPATE_[LYSW]-L-GLUTAMATE PHOSPHATE REDUCTASE-RELATED"/>
    <property type="match status" value="1"/>
</dbReference>
<keyword evidence="6 7" id="KW-0457">Lysine biosynthesis</keyword>
<evidence type="ECO:0000256" key="6">
    <source>
        <dbReference type="ARBA" id="ARBA00023154"/>
    </source>
</evidence>
<comment type="caution">
    <text evidence="9">The sequence shown here is derived from an EMBL/GenBank/DDBJ whole genome shotgun (WGS) entry which is preliminary data.</text>
</comment>
<gene>
    <name evidence="7 9" type="primary">lysY</name>
    <name evidence="9" type="ORF">NUZ5A_50510</name>
</gene>
<dbReference type="CDD" id="cd17895">
    <property type="entry name" value="AGPR_1_N"/>
    <property type="match status" value="1"/>
</dbReference>
<dbReference type="EC" id="1.2.1.106" evidence="7"/>
<dbReference type="InterPro" id="IPR000706">
    <property type="entry name" value="AGPR_type-1"/>
</dbReference>
<dbReference type="GO" id="GO:0003942">
    <property type="term" value="F:N-acetyl-gamma-glutamyl-phosphate reductase activity"/>
    <property type="evidence" value="ECO:0007669"/>
    <property type="project" value="InterPro"/>
</dbReference>
<evidence type="ECO:0000256" key="7">
    <source>
        <dbReference type="HAMAP-Rule" id="MF_02083"/>
    </source>
</evidence>
<comment type="subcellular location">
    <subcellularLocation>
        <location evidence="7">Cytoplasm</location>
    </subcellularLocation>
</comment>
<proteinExistence type="inferred from homology"/>
<dbReference type="EC" id="1.2.1.103" evidence="7"/>
<dbReference type="InterPro" id="IPR050085">
    <property type="entry name" value="AGPR"/>
</dbReference>
<dbReference type="InterPro" id="IPR037535">
    <property type="entry name" value="LysY"/>
</dbReference>
<dbReference type="UniPathway" id="UPA00033">
    <property type="reaction ID" value="UER00037"/>
</dbReference>
<feature type="binding site" evidence="7">
    <location>
        <begin position="10"/>
        <end position="13"/>
    </location>
    <ligand>
        <name>NADP(+)</name>
        <dbReference type="ChEBI" id="CHEBI:58349"/>
    </ligand>
</feature>
<dbReference type="PANTHER" id="PTHR32338">
    <property type="entry name" value="N-ACETYL-GAMMA-GLUTAMYL-PHOSPHATE REDUCTASE, CHLOROPLASTIC-RELATED-RELATED"/>
    <property type="match status" value="1"/>
</dbReference>
<keyword evidence="3 7" id="KW-0028">Amino-acid biosynthesis</keyword>
<evidence type="ECO:0000256" key="2">
    <source>
        <dbReference type="ARBA" id="ARBA00022571"/>
    </source>
</evidence>
<dbReference type="RefSeq" id="WP_205099522.1">
    <property type="nucleotide sequence ID" value="NZ_CAJNAQ010000005.1"/>
</dbReference>
<dbReference type="GO" id="GO:0005737">
    <property type="term" value="C:cytoplasm"/>
    <property type="evidence" value="ECO:0007669"/>
    <property type="project" value="UniProtKB-SubCell"/>
</dbReference>
<evidence type="ECO:0000313" key="9">
    <source>
        <dbReference type="EMBL" id="CAE6496255.1"/>
    </source>
</evidence>
<comment type="pathway">
    <text evidence="7">Amino-acid biosynthesis; L-lysine biosynthesis via AAA pathway; L-lysine from L-alpha-aminoadipate (Thermus route): step 3/5.</text>
</comment>
<dbReference type="EMBL" id="CAJNAQ010000005">
    <property type="protein sequence ID" value="CAE6496255.1"/>
    <property type="molecule type" value="Genomic_DNA"/>
</dbReference>
<dbReference type="Pfam" id="PF01118">
    <property type="entry name" value="Semialdhyde_dh"/>
    <property type="match status" value="1"/>
</dbReference>
<keyword evidence="4 7" id="KW-0521">NADP</keyword>
<feature type="active site" evidence="7">
    <location>
        <position position="150"/>
    </location>
</feature>
<evidence type="ECO:0000256" key="4">
    <source>
        <dbReference type="ARBA" id="ARBA00022857"/>
    </source>
</evidence>
<evidence type="ECO:0000313" key="10">
    <source>
        <dbReference type="Proteomes" id="UP000655759"/>
    </source>
</evidence>
<dbReference type="Gene3D" id="3.30.360.10">
    <property type="entry name" value="Dihydrodipicolinate Reductase, domain 2"/>
    <property type="match status" value="1"/>
</dbReference>
<evidence type="ECO:0000256" key="3">
    <source>
        <dbReference type="ARBA" id="ARBA00022605"/>
    </source>
</evidence>
<keyword evidence="2 7" id="KW-0055">Arginine biosynthesis</keyword>
<keyword evidence="1 7" id="KW-0963">Cytoplasm</keyword>
<feature type="binding site" evidence="7">
    <location>
        <position position="318"/>
    </location>
    <ligand>
        <name>NADP(+)</name>
        <dbReference type="ChEBI" id="CHEBI:58349"/>
    </ligand>
</feature>
<accession>A0A812F2B8</accession>
<evidence type="ECO:0000256" key="5">
    <source>
        <dbReference type="ARBA" id="ARBA00023002"/>
    </source>
</evidence>
<name>A0A812F2B8_9ARCH</name>
<protein>
    <recommendedName>
        <fullName evidence="7">Putative [LysW]-L-2-aminoadipate/[LysW]-L-glutamate phosphate reductase</fullName>
        <ecNumber evidence="7">1.2.1.103</ecNumber>
        <ecNumber evidence="7">1.2.1.106</ecNumber>
    </recommendedName>
</protein>
<dbReference type="AlphaFoldDB" id="A0A812F2B8"/>
<sequence length="351" mass="39183">MLRVGVVGASGYVGGEMLRLLVTHPKVEITMVTSRQYVGEYLHRVQPALKGFTELTFSELDYDKMSDKCDLVFTAVPHGTATEIVKALYDRGLKVVDLSADYRLHNQEGYTKWYGWEHPHPEYLAKSVFGVPELHREKIRNAQLVSCPGCMAVTSMLALAPLVKNNLIDTEHIVVDSKIGSSGAGAGSVAGTHHAMRSGVIRPYKPAKHRHTGEIEQELSEIAGKKIKVSMSPHAVDIVRGILCTNHTFLTKDMTEIELWRVYREMYKEERFIRLIRDKKGLYKFPDPKFVVGSNFCDIGFDIDEDNHRLVALSASDNLMKGAAGSAIQNMNIMAGFDEMDGLRYSPLTPV</sequence>
<dbReference type="HAMAP" id="MF_00150">
    <property type="entry name" value="ArgC_type1"/>
    <property type="match status" value="1"/>
</dbReference>
<dbReference type="Gene3D" id="3.40.50.720">
    <property type="entry name" value="NAD(P)-binding Rossmann-like Domain"/>
    <property type="match status" value="1"/>
</dbReference>
<dbReference type="Pfam" id="PF22698">
    <property type="entry name" value="Semialdhyde_dhC_1"/>
    <property type="match status" value="1"/>
</dbReference>
<organism evidence="9 10">
    <name type="scientific">Candidatus Nitrosotenuis uzonensis</name>
    <dbReference type="NCBI Taxonomy" id="1407055"/>
    <lineage>
        <taxon>Archaea</taxon>
        <taxon>Nitrososphaerota</taxon>
        <taxon>Candidatus Nitrosotenuis</taxon>
    </lineage>
</organism>
<comment type="caution">
    <text evidence="7">Lacks conserved residue(s) required for the propagation of feature annotation.</text>
</comment>
<keyword evidence="5 7" id="KW-0560">Oxidoreductase</keyword>
<comment type="pathway">
    <text evidence="7">Amino-acid biosynthesis; L-arginine biosynthesis.</text>
</comment>
<feature type="domain" description="Semialdehyde dehydrogenase NAD-binding" evidence="8">
    <location>
        <begin position="3"/>
        <end position="142"/>
    </location>
</feature>
<dbReference type="HAMAP" id="MF_02083">
    <property type="entry name" value="LysY"/>
    <property type="match status" value="1"/>
</dbReference>
<comment type="catalytic activity">
    <reaction evidence="7">
        <text>[amino-group carrier protein]-C-terminal-N-(1-carboxy-5-oxopentan-1-yl)-L-glutamine + phosphate + NADP(+) = [amino-group carrier protein]-C-terminal-N-(1-carboxy-5-phosphooxy-5-oxopentan-1-yl)-L-glutamine + NADPH + H(+)</text>
        <dbReference type="Rhea" id="RHEA:41948"/>
        <dbReference type="Rhea" id="RHEA-COMP:9712"/>
        <dbReference type="Rhea" id="RHEA-COMP:9714"/>
        <dbReference type="ChEBI" id="CHEBI:15378"/>
        <dbReference type="ChEBI" id="CHEBI:43474"/>
        <dbReference type="ChEBI" id="CHEBI:57783"/>
        <dbReference type="ChEBI" id="CHEBI:58349"/>
        <dbReference type="ChEBI" id="CHEBI:78499"/>
        <dbReference type="ChEBI" id="CHEBI:78501"/>
        <dbReference type="EC" id="1.2.1.103"/>
    </reaction>
</comment>
<dbReference type="UniPathway" id="UPA00068"/>
<dbReference type="InterPro" id="IPR000534">
    <property type="entry name" value="Semialdehyde_DH_NAD-bd"/>
</dbReference>